<name>A0A3P7DCL2_WUCBA</name>
<organism evidence="1 3">
    <name type="scientific">Wuchereria bancrofti</name>
    <dbReference type="NCBI Taxonomy" id="6293"/>
    <lineage>
        <taxon>Eukaryota</taxon>
        <taxon>Metazoa</taxon>
        <taxon>Ecdysozoa</taxon>
        <taxon>Nematoda</taxon>
        <taxon>Chromadorea</taxon>
        <taxon>Rhabditida</taxon>
        <taxon>Spirurina</taxon>
        <taxon>Spiruromorpha</taxon>
        <taxon>Filarioidea</taxon>
        <taxon>Onchocercidae</taxon>
        <taxon>Wuchereria</taxon>
    </lineage>
</organism>
<keyword evidence="3" id="KW-1185">Reference proteome</keyword>
<protein>
    <submittedName>
        <fullName evidence="1 4">Uncharacterized protein</fullName>
    </submittedName>
</protein>
<evidence type="ECO:0000313" key="3">
    <source>
        <dbReference type="Proteomes" id="UP000270924"/>
    </source>
</evidence>
<reference evidence="4" key="4">
    <citation type="submission" date="2024-02" db="UniProtKB">
        <authorList>
            <consortium name="WormBaseParasite"/>
        </authorList>
    </citation>
    <scope>IDENTIFICATION</scope>
    <source>
        <strain evidence="4">pt0022</strain>
    </source>
</reference>
<dbReference type="WBParaSite" id="mrna-Wban_05781">
    <property type="protein sequence ID" value="mrna-Wban_05781"/>
    <property type="gene ID" value="Wban_05781"/>
</dbReference>
<accession>A0A3P7DCL2</accession>
<sequence>MARIIVKSSLPINRGFRGKREVLMMESLLKVIKDSEAIKNEDSETSGNGDSEAFKNA</sequence>
<dbReference type="AlphaFoldDB" id="A0A3P7DCL2"/>
<evidence type="ECO:0000313" key="2">
    <source>
        <dbReference type="Proteomes" id="UP000093561"/>
    </source>
</evidence>
<gene>
    <name evidence="1" type="ORF">WBA_LOCUS319</name>
</gene>
<evidence type="ECO:0000313" key="1">
    <source>
        <dbReference type="EMBL" id="VDM06933.1"/>
    </source>
</evidence>
<proteinExistence type="predicted"/>
<dbReference type="Proteomes" id="UP000270924">
    <property type="component" value="Unassembled WGS sequence"/>
</dbReference>
<dbReference type="OMA" id="KREVLMM"/>
<dbReference type="InParanoid" id="A0A3P7DCL2"/>
<reference evidence="2" key="1">
    <citation type="submission" date="2015-03" db="EMBL/GenBank/DDBJ databases">
        <title>Wuchereria bancrofti Genome Sequencing Papua New Guinea Strain.</title>
        <authorList>
            <person name="Small S.T."/>
            <person name="Serre D."/>
            <person name="Zimmerman P.A."/>
        </authorList>
    </citation>
    <scope>NUCLEOTIDE SEQUENCE [LARGE SCALE GENOMIC DNA]</scope>
    <source>
        <strain evidence="2">pt0022</strain>
    </source>
</reference>
<evidence type="ECO:0000313" key="4">
    <source>
        <dbReference type="WBParaSite" id="mrna-Wban_05781"/>
    </source>
</evidence>
<dbReference type="EMBL" id="UYWW01000039">
    <property type="protein sequence ID" value="VDM06933.1"/>
    <property type="molecule type" value="Genomic_DNA"/>
</dbReference>
<dbReference type="OrthoDB" id="10343821at2759"/>
<reference evidence="1 3" key="3">
    <citation type="submission" date="2018-11" db="EMBL/GenBank/DDBJ databases">
        <authorList>
            <consortium name="Pathogen Informatics"/>
        </authorList>
    </citation>
    <scope>NUCLEOTIDE SEQUENCE [LARGE SCALE GENOMIC DNA]</scope>
</reference>
<reference evidence="2" key="2">
    <citation type="journal article" date="2016" name="Mol. Ecol.">
        <title>Population genomics of the filarial nematode parasite Wuchereria bancrofti from mosquitoes.</title>
        <authorList>
            <person name="Small S.T."/>
            <person name="Reimer L.J."/>
            <person name="Tisch D.J."/>
            <person name="King C.L."/>
            <person name="Christensen B.M."/>
            <person name="Siba P.M."/>
            <person name="Kazura J.W."/>
            <person name="Serre D."/>
            <person name="Zimmerman P.A."/>
        </authorList>
    </citation>
    <scope>NUCLEOTIDE SEQUENCE</scope>
    <source>
        <strain evidence="2">pt0022</strain>
    </source>
</reference>
<dbReference type="Proteomes" id="UP000093561">
    <property type="component" value="Unassembled WGS sequence"/>
</dbReference>